<evidence type="ECO:0000313" key="1">
    <source>
        <dbReference type="EMBL" id="CEK90190.1"/>
    </source>
</evidence>
<dbReference type="EMBL" id="HACG01043330">
    <property type="protein sequence ID" value="CEK90195.1"/>
    <property type="molecule type" value="Transcribed_RNA"/>
</dbReference>
<dbReference type="AlphaFoldDB" id="A0A0B7BDD9"/>
<dbReference type="EMBL" id="HACG01043329">
    <property type="protein sequence ID" value="CEK90194.1"/>
    <property type="molecule type" value="Transcribed_RNA"/>
</dbReference>
<protein>
    <submittedName>
        <fullName evidence="1">Uncharacterized protein</fullName>
    </submittedName>
</protein>
<proteinExistence type="predicted"/>
<reference evidence="1" key="1">
    <citation type="submission" date="2014-12" db="EMBL/GenBank/DDBJ databases">
        <title>Insight into the proteome of Arion vulgaris.</title>
        <authorList>
            <person name="Aradska J."/>
            <person name="Bulat T."/>
            <person name="Smidak R."/>
            <person name="Sarate P."/>
            <person name="Gangsoo J."/>
            <person name="Sialana F."/>
            <person name="Bilban M."/>
            <person name="Lubec G."/>
        </authorList>
    </citation>
    <scope>NUCLEOTIDE SEQUENCE</scope>
    <source>
        <tissue evidence="1">Skin</tissue>
    </source>
</reference>
<organism evidence="1">
    <name type="scientific">Arion vulgaris</name>
    <dbReference type="NCBI Taxonomy" id="1028688"/>
    <lineage>
        <taxon>Eukaryota</taxon>
        <taxon>Metazoa</taxon>
        <taxon>Spiralia</taxon>
        <taxon>Lophotrochozoa</taxon>
        <taxon>Mollusca</taxon>
        <taxon>Gastropoda</taxon>
        <taxon>Heterobranchia</taxon>
        <taxon>Euthyneura</taxon>
        <taxon>Panpulmonata</taxon>
        <taxon>Eupulmonata</taxon>
        <taxon>Stylommatophora</taxon>
        <taxon>Helicina</taxon>
        <taxon>Arionoidea</taxon>
        <taxon>Arionidae</taxon>
        <taxon>Arion</taxon>
    </lineage>
</organism>
<feature type="non-terminal residue" evidence="1">
    <location>
        <position position="88"/>
    </location>
</feature>
<accession>A0A0B7BDD9</accession>
<evidence type="ECO:0000313" key="3">
    <source>
        <dbReference type="EMBL" id="CEK90195.1"/>
    </source>
</evidence>
<name>A0A0B7BDD9_9EUPU</name>
<dbReference type="EMBL" id="HACG01043325">
    <property type="protein sequence ID" value="CEK90190.1"/>
    <property type="molecule type" value="Transcribed_RNA"/>
</dbReference>
<dbReference type="EMBL" id="HACG01043331">
    <property type="protein sequence ID" value="CEK90196.1"/>
    <property type="molecule type" value="Transcribed_RNA"/>
</dbReference>
<gene>
    <name evidence="1" type="primary">ORF175265</name>
    <name evidence="2" type="synonym">ORF175298</name>
    <name evidence="3" type="synonym">ORF175302</name>
    <name evidence="4" type="synonym">ORF175310</name>
</gene>
<sequence length="88" mass="10161">MRSLAKELLEAILIAARETIPRGARKDYNPYWMAEVQKLEDDLELARRETEKAQAVTSNTAYKVAAAKHKREVKWSARQSWVDKTESL</sequence>
<evidence type="ECO:0000313" key="2">
    <source>
        <dbReference type="EMBL" id="CEK90194.1"/>
    </source>
</evidence>
<evidence type="ECO:0000313" key="4">
    <source>
        <dbReference type="EMBL" id="CEK90196.1"/>
    </source>
</evidence>